<feature type="region of interest" description="Disordered" evidence="1">
    <location>
        <begin position="1"/>
        <end position="20"/>
    </location>
</feature>
<name>A0A6A5SA14_9PLEO</name>
<dbReference type="AlphaFoldDB" id="A0A6A5SA14"/>
<proteinExistence type="predicted"/>
<reference evidence="2" key="1">
    <citation type="journal article" date="2020" name="Stud. Mycol.">
        <title>101 Dothideomycetes genomes: a test case for predicting lifestyles and emergence of pathogens.</title>
        <authorList>
            <person name="Haridas S."/>
            <person name="Albert R."/>
            <person name="Binder M."/>
            <person name="Bloem J."/>
            <person name="Labutti K."/>
            <person name="Salamov A."/>
            <person name="Andreopoulos B."/>
            <person name="Baker S."/>
            <person name="Barry K."/>
            <person name="Bills G."/>
            <person name="Bluhm B."/>
            <person name="Cannon C."/>
            <person name="Castanera R."/>
            <person name="Culley D."/>
            <person name="Daum C."/>
            <person name="Ezra D."/>
            <person name="Gonzalez J."/>
            <person name="Henrissat B."/>
            <person name="Kuo A."/>
            <person name="Liang C."/>
            <person name="Lipzen A."/>
            <person name="Lutzoni F."/>
            <person name="Magnuson J."/>
            <person name="Mondo S."/>
            <person name="Nolan M."/>
            <person name="Ohm R."/>
            <person name="Pangilinan J."/>
            <person name="Park H.-J."/>
            <person name="Ramirez L."/>
            <person name="Alfaro M."/>
            <person name="Sun H."/>
            <person name="Tritt A."/>
            <person name="Yoshinaga Y."/>
            <person name="Zwiers L.-H."/>
            <person name="Turgeon B."/>
            <person name="Goodwin S."/>
            <person name="Spatafora J."/>
            <person name="Crous P."/>
            <person name="Grigoriev I."/>
        </authorList>
    </citation>
    <scope>NUCLEOTIDE SEQUENCE</scope>
    <source>
        <strain evidence="2">CBS 161.51</strain>
    </source>
</reference>
<gene>
    <name evidence="2" type="ORF">EJ02DRAFT_80473</name>
</gene>
<feature type="compositionally biased region" description="Low complexity" evidence="1">
    <location>
        <begin position="8"/>
        <end position="20"/>
    </location>
</feature>
<protein>
    <submittedName>
        <fullName evidence="2">Uncharacterized protein</fullName>
    </submittedName>
</protein>
<evidence type="ECO:0000313" key="3">
    <source>
        <dbReference type="Proteomes" id="UP000800038"/>
    </source>
</evidence>
<evidence type="ECO:0000256" key="1">
    <source>
        <dbReference type="SAM" id="MobiDB-lite"/>
    </source>
</evidence>
<dbReference type="Proteomes" id="UP000800038">
    <property type="component" value="Unassembled WGS sequence"/>
</dbReference>
<organism evidence="2 3">
    <name type="scientific">Clathrospora elynae</name>
    <dbReference type="NCBI Taxonomy" id="706981"/>
    <lineage>
        <taxon>Eukaryota</taxon>
        <taxon>Fungi</taxon>
        <taxon>Dikarya</taxon>
        <taxon>Ascomycota</taxon>
        <taxon>Pezizomycotina</taxon>
        <taxon>Dothideomycetes</taxon>
        <taxon>Pleosporomycetidae</taxon>
        <taxon>Pleosporales</taxon>
        <taxon>Diademaceae</taxon>
        <taxon>Clathrospora</taxon>
    </lineage>
</organism>
<evidence type="ECO:0000313" key="2">
    <source>
        <dbReference type="EMBL" id="KAF1936649.1"/>
    </source>
</evidence>
<accession>A0A6A5SA14</accession>
<dbReference type="EMBL" id="ML976177">
    <property type="protein sequence ID" value="KAF1936649.1"/>
    <property type="molecule type" value="Genomic_DNA"/>
</dbReference>
<keyword evidence="3" id="KW-1185">Reference proteome</keyword>
<sequence>MSWHCLLSTSTPTHPPTVAVPDTTRAKKAASMALRLEILELKVKDRPGMTVSLTSLLTQGFDPRHSLHFHRLSPLAKYSLLT</sequence>